<sequence length="112" mass="12032">MLALVALTLTAGCGSRVDQPDQPSRPAEQAPDPDQFIRDTRRLGYTGTNLEALAMGRTLCDLLGDLLDGSTFDWQATAEMLADETGDPPSHHMALFTTATENLCPAADETRP</sequence>
<name>A0A1S1PIR3_9ACTN</name>
<keyword evidence="3" id="KW-1185">Reference proteome</keyword>
<dbReference type="EMBL" id="MAXA01000257">
    <property type="protein sequence ID" value="OHV21186.1"/>
    <property type="molecule type" value="Genomic_DNA"/>
</dbReference>
<dbReference type="AlphaFoldDB" id="A0A1S1PIR3"/>
<dbReference type="Proteomes" id="UP000179769">
    <property type="component" value="Unassembled WGS sequence"/>
</dbReference>
<accession>A0A1S1PIR3</accession>
<organism evidence="2 3">
    <name type="scientific">Parafrankia soli</name>
    <dbReference type="NCBI Taxonomy" id="2599596"/>
    <lineage>
        <taxon>Bacteria</taxon>
        <taxon>Bacillati</taxon>
        <taxon>Actinomycetota</taxon>
        <taxon>Actinomycetes</taxon>
        <taxon>Frankiales</taxon>
        <taxon>Frankiaceae</taxon>
        <taxon>Parafrankia</taxon>
    </lineage>
</organism>
<evidence type="ECO:0000313" key="3">
    <source>
        <dbReference type="Proteomes" id="UP000179769"/>
    </source>
</evidence>
<evidence type="ECO:0000313" key="2">
    <source>
        <dbReference type="EMBL" id="OHV21186.1"/>
    </source>
</evidence>
<evidence type="ECO:0000256" key="1">
    <source>
        <dbReference type="SAM" id="MobiDB-lite"/>
    </source>
</evidence>
<comment type="caution">
    <text evidence="2">The sequence shown here is derived from an EMBL/GenBank/DDBJ whole genome shotgun (WGS) entry which is preliminary data.</text>
</comment>
<protein>
    <recommendedName>
        <fullName evidence="4">DUF732 domain-containing protein</fullName>
    </recommendedName>
</protein>
<proteinExistence type="predicted"/>
<evidence type="ECO:0008006" key="4">
    <source>
        <dbReference type="Google" id="ProtNLM"/>
    </source>
</evidence>
<reference evidence="3" key="1">
    <citation type="submission" date="2016-07" db="EMBL/GenBank/DDBJ databases">
        <title>Frankia sp. NRRL B-16219 Genome sequencing.</title>
        <authorList>
            <person name="Ghodhbane-Gtari F."/>
            <person name="Swanson E."/>
            <person name="Gueddou A."/>
            <person name="Louati M."/>
            <person name="Nouioui I."/>
            <person name="Hezbri K."/>
            <person name="Abebe-Akele F."/>
            <person name="Simpson S."/>
            <person name="Morris K."/>
            <person name="Thomas K."/>
            <person name="Gtari M."/>
            <person name="Tisa L.S."/>
        </authorList>
    </citation>
    <scope>NUCLEOTIDE SEQUENCE [LARGE SCALE GENOMIC DNA]</scope>
    <source>
        <strain evidence="3">NRRL B-16219</strain>
    </source>
</reference>
<gene>
    <name evidence="2" type="ORF">BBK14_07860</name>
</gene>
<feature type="region of interest" description="Disordered" evidence="1">
    <location>
        <begin position="14"/>
        <end position="39"/>
    </location>
</feature>